<dbReference type="Pfam" id="PF01846">
    <property type="entry name" value="FF"/>
    <property type="match status" value="2"/>
</dbReference>
<dbReference type="SUPFAM" id="SSF81698">
    <property type="entry name" value="FF domain"/>
    <property type="match status" value="1"/>
</dbReference>
<name>X6MA11_RETFI</name>
<dbReference type="GO" id="GO:0003723">
    <property type="term" value="F:RNA binding"/>
    <property type="evidence" value="ECO:0007669"/>
    <property type="project" value="TreeGrafter"/>
</dbReference>
<dbReference type="GO" id="GO:0071004">
    <property type="term" value="C:U2-type prespliceosome"/>
    <property type="evidence" value="ECO:0007669"/>
    <property type="project" value="TreeGrafter"/>
</dbReference>
<organism evidence="3 4">
    <name type="scientific">Reticulomyxa filosa</name>
    <dbReference type="NCBI Taxonomy" id="46433"/>
    <lineage>
        <taxon>Eukaryota</taxon>
        <taxon>Sar</taxon>
        <taxon>Rhizaria</taxon>
        <taxon>Retaria</taxon>
        <taxon>Foraminifera</taxon>
        <taxon>Monothalamids</taxon>
        <taxon>Reticulomyxidae</taxon>
        <taxon>Reticulomyxa</taxon>
    </lineage>
</organism>
<evidence type="ECO:0000313" key="4">
    <source>
        <dbReference type="Proteomes" id="UP000023152"/>
    </source>
</evidence>
<evidence type="ECO:0000256" key="1">
    <source>
        <dbReference type="SAM" id="Coils"/>
    </source>
</evidence>
<dbReference type="EMBL" id="ASPP01023448">
    <property type="protein sequence ID" value="ETO10481.1"/>
    <property type="molecule type" value="Genomic_DNA"/>
</dbReference>
<proteinExistence type="predicted"/>
<gene>
    <name evidence="3" type="ORF">RFI_26896</name>
</gene>
<dbReference type="GO" id="GO:0005685">
    <property type="term" value="C:U1 snRNP"/>
    <property type="evidence" value="ECO:0007669"/>
    <property type="project" value="TreeGrafter"/>
</dbReference>
<protein>
    <submittedName>
        <fullName evidence="3">Huntingtin interacting protein C</fullName>
    </submittedName>
</protein>
<dbReference type="GO" id="GO:0045292">
    <property type="term" value="P:mRNA cis splicing, via spliceosome"/>
    <property type="evidence" value="ECO:0007669"/>
    <property type="project" value="InterPro"/>
</dbReference>
<comment type="caution">
    <text evidence="3">The sequence shown here is derived from an EMBL/GenBank/DDBJ whole genome shotgun (WGS) entry which is preliminary data.</text>
</comment>
<dbReference type="PANTHER" id="PTHR11864:SF0">
    <property type="entry name" value="PRP40 PRE-MRNA PROCESSING FACTOR 40 HOMOLOG A (YEAST)"/>
    <property type="match status" value="1"/>
</dbReference>
<dbReference type="AlphaFoldDB" id="X6MA11"/>
<evidence type="ECO:0000259" key="2">
    <source>
        <dbReference type="SMART" id="SM00441"/>
    </source>
</evidence>
<dbReference type="Proteomes" id="UP000023152">
    <property type="component" value="Unassembled WGS sequence"/>
</dbReference>
<sequence>MKVDKSQFRVENSSYLLKAHKKYESLSAAKKAFQSLLRDKRIGPNDAWISVLPKIAGQERYDALKKVEDKKLALREYQEELKLEIEKKKKEEKKMCEERFVQMLKEKMDTLNPNMSLREVYVLLNNDARFKAEELTSPFKDDLILECLKDLKHLEKKRKLEEMEEKLKRLESLLLAHGHIHSKLEAKEFKNILKDNTDWNQVCFFVQSVCFILCMSINK</sequence>
<reference evidence="3 4" key="1">
    <citation type="journal article" date="2013" name="Curr. Biol.">
        <title>The Genome of the Foraminiferan Reticulomyxa filosa.</title>
        <authorList>
            <person name="Glockner G."/>
            <person name="Hulsmann N."/>
            <person name="Schleicher M."/>
            <person name="Noegel A.A."/>
            <person name="Eichinger L."/>
            <person name="Gallinger C."/>
            <person name="Pawlowski J."/>
            <person name="Sierra R."/>
            <person name="Euteneuer U."/>
            <person name="Pillet L."/>
            <person name="Moustafa A."/>
            <person name="Platzer M."/>
            <person name="Groth M."/>
            <person name="Szafranski K."/>
            <person name="Schliwa M."/>
        </authorList>
    </citation>
    <scope>NUCLEOTIDE SEQUENCE [LARGE SCALE GENOMIC DNA]</scope>
</reference>
<dbReference type="InterPro" id="IPR002713">
    <property type="entry name" value="FF_domain"/>
</dbReference>
<keyword evidence="4" id="KW-1185">Reference proteome</keyword>
<accession>X6MA11</accession>
<dbReference type="Gene3D" id="1.10.10.440">
    <property type="entry name" value="FF domain"/>
    <property type="match status" value="2"/>
</dbReference>
<dbReference type="InterPro" id="IPR036517">
    <property type="entry name" value="FF_domain_sf"/>
</dbReference>
<dbReference type="InterPro" id="IPR039726">
    <property type="entry name" value="Prp40-like"/>
</dbReference>
<keyword evidence="1" id="KW-0175">Coiled coil</keyword>
<dbReference type="SMART" id="SM00441">
    <property type="entry name" value="FF"/>
    <property type="match status" value="1"/>
</dbReference>
<feature type="domain" description="FF" evidence="2">
    <location>
        <begin position="26"/>
        <end position="80"/>
    </location>
</feature>
<evidence type="ECO:0000313" key="3">
    <source>
        <dbReference type="EMBL" id="ETO10481.1"/>
    </source>
</evidence>
<dbReference type="PANTHER" id="PTHR11864">
    <property type="entry name" value="PRE-MRNA-PROCESSING PROTEIN PRP40"/>
    <property type="match status" value="1"/>
</dbReference>
<feature type="coiled-coil region" evidence="1">
    <location>
        <begin position="64"/>
        <end position="98"/>
    </location>
</feature>
<dbReference type="OrthoDB" id="187617at2759"/>